<comment type="catalytic activity">
    <reaction evidence="12">
        <text>DNA(n) + a 2'-deoxyribonucleoside 5'-triphosphate = DNA(n+1) + diphosphate</text>
        <dbReference type="Rhea" id="RHEA:22508"/>
        <dbReference type="Rhea" id="RHEA-COMP:17339"/>
        <dbReference type="Rhea" id="RHEA-COMP:17340"/>
        <dbReference type="ChEBI" id="CHEBI:33019"/>
        <dbReference type="ChEBI" id="CHEBI:61560"/>
        <dbReference type="ChEBI" id="CHEBI:173112"/>
        <dbReference type="EC" id="2.7.7.7"/>
    </reaction>
</comment>
<keyword evidence="5" id="KW-0548">Nucleotidyltransferase</keyword>
<evidence type="ECO:0000256" key="10">
    <source>
        <dbReference type="ARBA" id="ARBA00023204"/>
    </source>
</evidence>
<organism evidence="14 15">
    <name type="scientific">Yasminevirus sp. GU-2018</name>
    <dbReference type="NCBI Taxonomy" id="2420051"/>
    <lineage>
        <taxon>Viruses</taxon>
        <taxon>Varidnaviria</taxon>
        <taxon>Bamfordvirae</taxon>
        <taxon>Nucleocytoviricota</taxon>
        <taxon>Megaviricetes</taxon>
        <taxon>Imitervirales</taxon>
        <taxon>Mimiviridae</taxon>
        <taxon>Klosneuvirinae</taxon>
        <taxon>Yasminevirus</taxon>
        <taxon>Yasminevirus saudimassiliense</taxon>
    </lineage>
</organism>
<dbReference type="InterPro" id="IPR002008">
    <property type="entry name" value="DNA_pol_X_beta-like"/>
</dbReference>
<dbReference type="EC" id="2.7.7.7" evidence="2"/>
<dbReference type="GO" id="GO:0003677">
    <property type="term" value="F:DNA binding"/>
    <property type="evidence" value="ECO:0007669"/>
    <property type="project" value="UniProtKB-KW"/>
</dbReference>
<evidence type="ECO:0000259" key="13">
    <source>
        <dbReference type="SMART" id="SM00483"/>
    </source>
</evidence>
<name>A0A5K0U7M4_9VIRU</name>
<dbReference type="InterPro" id="IPR002054">
    <property type="entry name" value="DNA-dir_DNA_pol_X"/>
</dbReference>
<evidence type="ECO:0000256" key="2">
    <source>
        <dbReference type="ARBA" id="ARBA00012417"/>
    </source>
</evidence>
<keyword evidence="9" id="KW-0238">DNA-binding</keyword>
<dbReference type="PANTHER" id="PTHR11276">
    <property type="entry name" value="DNA POLYMERASE TYPE-X FAMILY MEMBER"/>
    <property type="match status" value="1"/>
</dbReference>
<gene>
    <name evidence="14" type="ORF">YASMINEVIRUS_482</name>
</gene>
<dbReference type="GO" id="GO:0006303">
    <property type="term" value="P:double-strand break repair via nonhomologous end joining"/>
    <property type="evidence" value="ECO:0007669"/>
    <property type="project" value="TreeGrafter"/>
</dbReference>
<dbReference type="InterPro" id="IPR022312">
    <property type="entry name" value="DNA_pol_X"/>
</dbReference>
<dbReference type="Gene3D" id="1.10.150.110">
    <property type="entry name" value="DNA polymerase beta, N-terminal domain-like"/>
    <property type="match status" value="1"/>
</dbReference>
<dbReference type="Proteomes" id="UP000594342">
    <property type="component" value="Unassembled WGS sequence"/>
</dbReference>
<evidence type="ECO:0000256" key="5">
    <source>
        <dbReference type="ARBA" id="ARBA00022695"/>
    </source>
</evidence>
<keyword evidence="11" id="KW-0456">Lyase</keyword>
<evidence type="ECO:0000256" key="11">
    <source>
        <dbReference type="ARBA" id="ARBA00023239"/>
    </source>
</evidence>
<protein>
    <recommendedName>
        <fullName evidence="2">DNA-directed DNA polymerase</fullName>
        <ecNumber evidence="2">2.7.7.7</ecNumber>
    </recommendedName>
</protein>
<dbReference type="InterPro" id="IPR029398">
    <property type="entry name" value="PolB_thumb"/>
</dbReference>
<evidence type="ECO:0000313" key="15">
    <source>
        <dbReference type="Proteomes" id="UP000594342"/>
    </source>
</evidence>
<comment type="caution">
    <text evidence="14">The sequence shown here is derived from an EMBL/GenBank/DDBJ whole genome shotgun (WGS) entry which is preliminary data.</text>
</comment>
<dbReference type="EMBL" id="UPSH01000001">
    <property type="protein sequence ID" value="VBB18019.1"/>
    <property type="molecule type" value="Genomic_DNA"/>
</dbReference>
<dbReference type="Gene3D" id="3.30.460.10">
    <property type="entry name" value="Beta Polymerase, domain 2"/>
    <property type="match status" value="1"/>
</dbReference>
<evidence type="ECO:0000256" key="12">
    <source>
        <dbReference type="ARBA" id="ARBA00049244"/>
    </source>
</evidence>
<evidence type="ECO:0000256" key="4">
    <source>
        <dbReference type="ARBA" id="ARBA00022679"/>
    </source>
</evidence>
<keyword evidence="15" id="KW-1185">Reference proteome</keyword>
<evidence type="ECO:0000313" key="14">
    <source>
        <dbReference type="EMBL" id="VBB18019.1"/>
    </source>
</evidence>
<dbReference type="InterPro" id="IPR027421">
    <property type="entry name" value="DNA_pol_lamdba_lyase_dom_sf"/>
</dbReference>
<sequence length="332" mass="38615">MNDNIIKWFELLTRQLEFYVDVKTGKEKLIYSYKLNSISKALEVIRAIGFKIKAGKDLKDYKGIGKGTIERIDEILKTGKLEEVREADLSGKHLDYVDELMKIFGIGRVKAYELYTKHNIKSIDELKQAVKKGDVELPESILKGMKYVDKIKRSIPRSEMDEIYSKLIRAGIKLDPDMDVRMCGSYRREKDVSNDIDIIVSHPKIITKEQAEKSDLMLRFIKALEKEGFIEDSFTSEDVSTKYMGVCRLTPNSLLRRIDIRYMPQESYHTAVLYFTGSGEFNRRMRGVALSMGYTLNEYRLLDDKGRPFKVTSEKDVFDYLNMEYLQPKERV</sequence>
<keyword evidence="3" id="KW-0237">DNA synthesis</keyword>
<dbReference type="Gene3D" id="3.30.210.10">
    <property type="entry name" value="DNA polymerase, thumb domain"/>
    <property type="match status" value="1"/>
</dbReference>
<dbReference type="GO" id="GO:0003887">
    <property type="term" value="F:DNA-directed DNA polymerase activity"/>
    <property type="evidence" value="ECO:0007669"/>
    <property type="project" value="UniProtKB-KW"/>
</dbReference>
<accession>A0A5K0U7M4</accession>
<dbReference type="PRINTS" id="PR00869">
    <property type="entry name" value="DNAPOLX"/>
</dbReference>
<evidence type="ECO:0000256" key="7">
    <source>
        <dbReference type="ARBA" id="ARBA00022763"/>
    </source>
</evidence>
<proteinExistence type="inferred from homology"/>
<dbReference type="GO" id="GO:0016829">
    <property type="term" value="F:lyase activity"/>
    <property type="evidence" value="ECO:0007669"/>
    <property type="project" value="UniProtKB-KW"/>
</dbReference>
<dbReference type="Gene3D" id="1.10.150.20">
    <property type="entry name" value="5' to 3' exonuclease, C-terminal subdomain"/>
    <property type="match status" value="1"/>
</dbReference>
<dbReference type="Pfam" id="PF14792">
    <property type="entry name" value="DNA_pol_B_palm"/>
    <property type="match status" value="1"/>
</dbReference>
<keyword evidence="4" id="KW-0808">Transferase</keyword>
<dbReference type="InterPro" id="IPR037160">
    <property type="entry name" value="DNA_Pol_thumb_sf"/>
</dbReference>
<dbReference type="FunFam" id="3.30.210.10:FF:000002">
    <property type="entry name" value="DNA polymerase"/>
    <property type="match status" value="1"/>
</dbReference>
<dbReference type="CDD" id="cd00141">
    <property type="entry name" value="NT_POLXc"/>
    <property type="match status" value="1"/>
</dbReference>
<dbReference type="SUPFAM" id="SSF81301">
    <property type="entry name" value="Nucleotidyltransferase"/>
    <property type="match status" value="1"/>
</dbReference>
<evidence type="ECO:0000256" key="9">
    <source>
        <dbReference type="ARBA" id="ARBA00023125"/>
    </source>
</evidence>
<dbReference type="Pfam" id="PF14791">
    <property type="entry name" value="DNA_pol_B_thumb"/>
    <property type="match status" value="1"/>
</dbReference>
<dbReference type="InterPro" id="IPR028207">
    <property type="entry name" value="DNA_pol_B_palm_palm"/>
</dbReference>
<reference evidence="14 15" key="1">
    <citation type="submission" date="2018-10" db="EMBL/GenBank/DDBJ databases">
        <authorList>
            <consortium name="IHU Genomes"/>
        </authorList>
    </citation>
    <scope>NUCLEOTIDE SEQUENCE [LARGE SCALE GENOMIC DNA]</scope>
    <source>
        <strain evidence="14 15">A1</strain>
    </source>
</reference>
<evidence type="ECO:0000256" key="1">
    <source>
        <dbReference type="ARBA" id="ARBA00008323"/>
    </source>
</evidence>
<dbReference type="Pfam" id="PF14716">
    <property type="entry name" value="HHH_8"/>
    <property type="match status" value="1"/>
</dbReference>
<dbReference type="GO" id="GO:0006260">
    <property type="term" value="P:DNA replication"/>
    <property type="evidence" value="ECO:0007669"/>
    <property type="project" value="UniProtKB-KW"/>
</dbReference>
<dbReference type="SUPFAM" id="SSF47802">
    <property type="entry name" value="DNA polymerase beta, N-terminal domain-like"/>
    <property type="match status" value="1"/>
</dbReference>
<dbReference type="PRINTS" id="PR00870">
    <property type="entry name" value="DNAPOLXBETA"/>
</dbReference>
<keyword evidence="8" id="KW-0239">DNA-directed DNA polymerase</keyword>
<dbReference type="PANTHER" id="PTHR11276:SF28">
    <property type="entry name" value="DNA POLYMERASE LAMBDA"/>
    <property type="match status" value="1"/>
</dbReference>
<dbReference type="InterPro" id="IPR010996">
    <property type="entry name" value="HHH_MUS81"/>
</dbReference>
<evidence type="ECO:0000256" key="3">
    <source>
        <dbReference type="ARBA" id="ARBA00022634"/>
    </source>
</evidence>
<dbReference type="InterPro" id="IPR019843">
    <property type="entry name" value="DNA_pol-X_BS"/>
</dbReference>
<dbReference type="InterPro" id="IPR043519">
    <property type="entry name" value="NT_sf"/>
</dbReference>
<keyword evidence="7" id="KW-0227">DNA damage</keyword>
<dbReference type="PROSITE" id="PS00522">
    <property type="entry name" value="DNA_POLYMERASE_X"/>
    <property type="match status" value="1"/>
</dbReference>
<evidence type="ECO:0000256" key="6">
    <source>
        <dbReference type="ARBA" id="ARBA00022705"/>
    </source>
</evidence>
<feature type="domain" description="DNA-directed DNA polymerase X" evidence="13">
    <location>
        <begin position="1"/>
        <end position="332"/>
    </location>
</feature>
<evidence type="ECO:0000256" key="8">
    <source>
        <dbReference type="ARBA" id="ARBA00022932"/>
    </source>
</evidence>
<comment type="similarity">
    <text evidence="1">Belongs to the DNA polymerase type-X family.</text>
</comment>
<dbReference type="SMART" id="SM00483">
    <property type="entry name" value="POLXc"/>
    <property type="match status" value="1"/>
</dbReference>
<keyword evidence="6" id="KW-0235">DNA replication</keyword>
<keyword evidence="10" id="KW-0234">DNA repair</keyword>